<gene>
    <name evidence="1" type="ORF">J0A67_08535</name>
</gene>
<name>A0ABS3BNM7_9BACT</name>
<sequence length="88" mass="9876">MQSISELGFESASSKNAIAVTRSSEINYTQLQQIRKRVPPLLFPVGTQPSNLQGRSCPVQVEIEIPVYGRDWQIPWDMNDMSPIEVGD</sequence>
<dbReference type="RefSeq" id="WP_206568890.1">
    <property type="nucleotide sequence ID" value="NZ_JAFKCW010000002.1"/>
</dbReference>
<protein>
    <submittedName>
        <fullName evidence="1">Uncharacterized protein</fullName>
    </submittedName>
</protein>
<organism evidence="1 2">
    <name type="scientific">Algoriphagus aestuariicola</name>
    <dbReference type="NCBI Taxonomy" id="1852016"/>
    <lineage>
        <taxon>Bacteria</taxon>
        <taxon>Pseudomonadati</taxon>
        <taxon>Bacteroidota</taxon>
        <taxon>Cytophagia</taxon>
        <taxon>Cytophagales</taxon>
        <taxon>Cyclobacteriaceae</taxon>
        <taxon>Algoriphagus</taxon>
    </lineage>
</organism>
<dbReference type="EMBL" id="JAFKCW010000002">
    <property type="protein sequence ID" value="MBN7800904.1"/>
    <property type="molecule type" value="Genomic_DNA"/>
</dbReference>
<keyword evidence="2" id="KW-1185">Reference proteome</keyword>
<accession>A0ABS3BNM7</accession>
<comment type="caution">
    <text evidence="1">The sequence shown here is derived from an EMBL/GenBank/DDBJ whole genome shotgun (WGS) entry which is preliminary data.</text>
</comment>
<proteinExistence type="predicted"/>
<evidence type="ECO:0000313" key="1">
    <source>
        <dbReference type="EMBL" id="MBN7800904.1"/>
    </source>
</evidence>
<reference evidence="1 2" key="1">
    <citation type="submission" date="2021-03" db="EMBL/GenBank/DDBJ databases">
        <title>novel species isolated from a fishpond in China.</title>
        <authorList>
            <person name="Lu H."/>
            <person name="Cai Z."/>
        </authorList>
    </citation>
    <scope>NUCLEOTIDE SEQUENCE [LARGE SCALE GENOMIC DNA]</scope>
    <source>
        <strain evidence="1 2">JCM 31546</strain>
    </source>
</reference>
<dbReference type="Proteomes" id="UP000664698">
    <property type="component" value="Unassembled WGS sequence"/>
</dbReference>
<evidence type="ECO:0000313" key="2">
    <source>
        <dbReference type="Proteomes" id="UP000664698"/>
    </source>
</evidence>